<gene>
    <name evidence="1" type="ORF">RJ639_006873</name>
</gene>
<protein>
    <submittedName>
        <fullName evidence="1">Uncharacterized protein</fullName>
    </submittedName>
</protein>
<comment type="caution">
    <text evidence="1">The sequence shown here is derived from an EMBL/GenBank/DDBJ whole genome shotgun (WGS) entry which is preliminary data.</text>
</comment>
<dbReference type="AlphaFoldDB" id="A0AA89AVP9"/>
<evidence type="ECO:0000313" key="2">
    <source>
        <dbReference type="Proteomes" id="UP001188597"/>
    </source>
</evidence>
<organism evidence="1 2">
    <name type="scientific">Escallonia herrerae</name>
    <dbReference type="NCBI Taxonomy" id="1293975"/>
    <lineage>
        <taxon>Eukaryota</taxon>
        <taxon>Viridiplantae</taxon>
        <taxon>Streptophyta</taxon>
        <taxon>Embryophyta</taxon>
        <taxon>Tracheophyta</taxon>
        <taxon>Spermatophyta</taxon>
        <taxon>Magnoliopsida</taxon>
        <taxon>eudicotyledons</taxon>
        <taxon>Gunneridae</taxon>
        <taxon>Pentapetalae</taxon>
        <taxon>asterids</taxon>
        <taxon>campanulids</taxon>
        <taxon>Escalloniales</taxon>
        <taxon>Escalloniaceae</taxon>
        <taxon>Escallonia</taxon>
    </lineage>
</organism>
<dbReference type="Proteomes" id="UP001188597">
    <property type="component" value="Unassembled WGS sequence"/>
</dbReference>
<dbReference type="EMBL" id="JAVXUP010001031">
    <property type="protein sequence ID" value="KAK3017012.1"/>
    <property type="molecule type" value="Genomic_DNA"/>
</dbReference>
<keyword evidence="2" id="KW-1185">Reference proteome</keyword>
<sequence>MEDTWSFTGEHGEFMGYSPSLEALEMLI</sequence>
<evidence type="ECO:0000313" key="1">
    <source>
        <dbReference type="EMBL" id="KAK3017012.1"/>
    </source>
</evidence>
<name>A0AA89AVP9_9ASTE</name>
<accession>A0AA89AVP9</accession>
<reference evidence="1" key="1">
    <citation type="submission" date="2022-12" db="EMBL/GenBank/DDBJ databases">
        <title>Draft genome assemblies for two species of Escallonia (Escalloniales).</title>
        <authorList>
            <person name="Chanderbali A."/>
            <person name="Dervinis C."/>
            <person name="Anghel I."/>
            <person name="Soltis D."/>
            <person name="Soltis P."/>
            <person name="Zapata F."/>
        </authorList>
    </citation>
    <scope>NUCLEOTIDE SEQUENCE</scope>
    <source>
        <strain evidence="1">UCBG64.0493</strain>
        <tissue evidence="1">Leaf</tissue>
    </source>
</reference>
<proteinExistence type="predicted"/>